<evidence type="ECO:0000256" key="1">
    <source>
        <dbReference type="ARBA" id="ARBA00004496"/>
    </source>
</evidence>
<accession>A0AAD5SL41</accession>
<dbReference type="Proteomes" id="UP001212841">
    <property type="component" value="Unassembled WGS sequence"/>
</dbReference>
<reference evidence="5" key="1">
    <citation type="submission" date="2020-05" db="EMBL/GenBank/DDBJ databases">
        <title>Phylogenomic resolution of chytrid fungi.</title>
        <authorList>
            <person name="Stajich J.E."/>
            <person name="Amses K."/>
            <person name="Simmons R."/>
            <person name="Seto K."/>
            <person name="Myers J."/>
            <person name="Bonds A."/>
            <person name="Quandt C.A."/>
            <person name="Barry K."/>
            <person name="Liu P."/>
            <person name="Grigoriev I."/>
            <person name="Longcore J.E."/>
            <person name="James T.Y."/>
        </authorList>
    </citation>
    <scope>NUCLEOTIDE SEQUENCE</scope>
    <source>
        <strain evidence="5">JEL0318</strain>
    </source>
</reference>
<keyword evidence="2" id="KW-0963">Cytoplasm</keyword>
<dbReference type="GO" id="GO:0045503">
    <property type="term" value="F:dynein light chain binding"/>
    <property type="evidence" value="ECO:0007669"/>
    <property type="project" value="TreeGrafter"/>
</dbReference>
<dbReference type="InterPro" id="IPR050687">
    <property type="entry name" value="Dynein_IC"/>
</dbReference>
<dbReference type="PANTHER" id="PTHR12442:SF26">
    <property type="entry name" value="CYTOPLASMIC DYNEIN 2 INTERMEDIATE CHAIN 2"/>
    <property type="match status" value="1"/>
</dbReference>
<evidence type="ECO:0000256" key="2">
    <source>
        <dbReference type="ARBA" id="ARBA00022490"/>
    </source>
</evidence>
<dbReference type="SUPFAM" id="SSF50978">
    <property type="entry name" value="WD40 repeat-like"/>
    <property type="match status" value="1"/>
</dbReference>
<dbReference type="GO" id="GO:0005868">
    <property type="term" value="C:cytoplasmic dynein complex"/>
    <property type="evidence" value="ECO:0007669"/>
    <property type="project" value="TreeGrafter"/>
</dbReference>
<keyword evidence="6" id="KW-1185">Reference proteome</keyword>
<dbReference type="PANTHER" id="PTHR12442">
    <property type="entry name" value="DYNEIN INTERMEDIATE CHAIN"/>
    <property type="match status" value="1"/>
</dbReference>
<dbReference type="AlphaFoldDB" id="A0AAD5SL41"/>
<dbReference type="InterPro" id="IPR015943">
    <property type="entry name" value="WD40/YVTN_repeat-like_dom_sf"/>
</dbReference>
<protein>
    <submittedName>
        <fullName evidence="5">WD repeat-containing protein 34</fullName>
    </submittedName>
</protein>
<dbReference type="EMBL" id="JADGJD010000004">
    <property type="protein sequence ID" value="KAJ3057419.1"/>
    <property type="molecule type" value="Genomic_DNA"/>
</dbReference>
<gene>
    <name evidence="5" type="primary">WDR34</name>
    <name evidence="5" type="ORF">HK097_007598</name>
</gene>
<name>A0AAD5SL41_9FUNG</name>
<dbReference type="GO" id="GO:0097014">
    <property type="term" value="C:ciliary plasm"/>
    <property type="evidence" value="ECO:0007669"/>
    <property type="project" value="TreeGrafter"/>
</dbReference>
<dbReference type="Gene3D" id="2.130.10.10">
    <property type="entry name" value="YVTN repeat-like/Quinoprotein amine dehydrogenase"/>
    <property type="match status" value="2"/>
</dbReference>
<evidence type="ECO:0000256" key="4">
    <source>
        <dbReference type="ARBA" id="ARBA00022737"/>
    </source>
</evidence>
<organism evidence="5 6">
    <name type="scientific">Rhizophlyctis rosea</name>
    <dbReference type="NCBI Taxonomy" id="64517"/>
    <lineage>
        <taxon>Eukaryota</taxon>
        <taxon>Fungi</taxon>
        <taxon>Fungi incertae sedis</taxon>
        <taxon>Chytridiomycota</taxon>
        <taxon>Chytridiomycota incertae sedis</taxon>
        <taxon>Chytridiomycetes</taxon>
        <taxon>Rhizophlyctidales</taxon>
        <taxon>Rhizophlyctidaceae</taxon>
        <taxon>Rhizophlyctis</taxon>
    </lineage>
</organism>
<proteinExistence type="predicted"/>
<dbReference type="InterPro" id="IPR036322">
    <property type="entry name" value="WD40_repeat_dom_sf"/>
</dbReference>
<evidence type="ECO:0000313" key="6">
    <source>
        <dbReference type="Proteomes" id="UP001212841"/>
    </source>
</evidence>
<comment type="caution">
    <text evidence="5">The sequence shown here is derived from an EMBL/GenBank/DDBJ whole genome shotgun (WGS) entry which is preliminary data.</text>
</comment>
<dbReference type="Pfam" id="PF00400">
    <property type="entry name" value="WD40"/>
    <property type="match status" value="3"/>
</dbReference>
<dbReference type="GO" id="GO:0042073">
    <property type="term" value="P:intraciliary transport"/>
    <property type="evidence" value="ECO:0007669"/>
    <property type="project" value="TreeGrafter"/>
</dbReference>
<keyword evidence="4" id="KW-0677">Repeat</keyword>
<comment type="subcellular location">
    <subcellularLocation>
        <location evidence="1">Cytoplasm</location>
    </subcellularLocation>
</comment>
<dbReference type="InterPro" id="IPR001680">
    <property type="entry name" value="WD40_rpt"/>
</dbReference>
<keyword evidence="3" id="KW-0853">WD repeat</keyword>
<dbReference type="GO" id="GO:0045504">
    <property type="term" value="F:dynein heavy chain binding"/>
    <property type="evidence" value="ECO:0007669"/>
    <property type="project" value="TreeGrafter"/>
</dbReference>
<dbReference type="SMART" id="SM00320">
    <property type="entry name" value="WD40"/>
    <property type="match status" value="5"/>
</dbReference>
<evidence type="ECO:0000313" key="5">
    <source>
        <dbReference type="EMBL" id="KAJ3057419.1"/>
    </source>
</evidence>
<sequence>MRDVNPESASFAAEVSSCLMCVACHPESPSLIAGGTYNGEVLIWQTSREEDPLVASSSIGDFTHNDCVTKVAWVPGEKAQQWKLVSVGSDGRVLFWDPSDLSNPKSGSQLFTGCIPRHIRLNPIKQDTPLGGTCFSFSKEHKEEYHLGTDSGYLFKCNTMSATQIDLMKGSNSKASRLNNPTVFAYNAHIGPVQSISSSPHHRNLFLTCGSDGLARCYSALQAKPVLTWEPCSHPLYAVEWSPHRSTVFAATCGDGSVYVYDLSHSRGAPFVVLQGGSKKAVPTTCLSFNQKSSEYLATGNAKGVIKIWRLSTHLGTEGGLRERKIIDTLGSVMDTEADEGVMVS</sequence>
<evidence type="ECO:0000256" key="3">
    <source>
        <dbReference type="ARBA" id="ARBA00022574"/>
    </source>
</evidence>